<name>A0ABS0GQ34_9ACTN</name>
<organism evidence="1 2">
    <name type="scientific">Plantactinospora alkalitolerans</name>
    <dbReference type="NCBI Taxonomy" id="2789879"/>
    <lineage>
        <taxon>Bacteria</taxon>
        <taxon>Bacillati</taxon>
        <taxon>Actinomycetota</taxon>
        <taxon>Actinomycetes</taxon>
        <taxon>Micromonosporales</taxon>
        <taxon>Micromonosporaceae</taxon>
        <taxon>Plantactinospora</taxon>
    </lineage>
</organism>
<gene>
    <name evidence="1" type="ORF">I0C86_04240</name>
</gene>
<dbReference type="Gene3D" id="1.25.10.10">
    <property type="entry name" value="Leucine-rich Repeat Variant"/>
    <property type="match status" value="1"/>
</dbReference>
<evidence type="ECO:0008006" key="3">
    <source>
        <dbReference type="Google" id="ProtNLM"/>
    </source>
</evidence>
<evidence type="ECO:0000313" key="2">
    <source>
        <dbReference type="Proteomes" id="UP000638560"/>
    </source>
</evidence>
<reference evidence="1 2" key="1">
    <citation type="submission" date="2020-11" db="EMBL/GenBank/DDBJ databases">
        <title>A novel isolate from a Black sea contaminated sediment with potential to produce alkanes: Plantactinospora alkalitolerans sp. nov.</title>
        <authorList>
            <person name="Carro L."/>
            <person name="Veyisoglu A."/>
            <person name="Guven K."/>
            <person name="Schumann P."/>
            <person name="Klenk H.-P."/>
            <person name="Sahin N."/>
        </authorList>
    </citation>
    <scope>NUCLEOTIDE SEQUENCE [LARGE SCALE GENOMIC DNA]</scope>
    <source>
        <strain evidence="1 2">S1510</strain>
    </source>
</reference>
<comment type="caution">
    <text evidence="1">The sequence shown here is derived from an EMBL/GenBank/DDBJ whole genome shotgun (WGS) entry which is preliminary data.</text>
</comment>
<dbReference type="EMBL" id="JADPUN010000062">
    <property type="protein sequence ID" value="MBF9128206.1"/>
    <property type="molecule type" value="Genomic_DNA"/>
</dbReference>
<dbReference type="RefSeq" id="WP_196199864.1">
    <property type="nucleotide sequence ID" value="NZ_JADPUN010000062.1"/>
</dbReference>
<keyword evidence="2" id="KW-1185">Reference proteome</keyword>
<accession>A0ABS0GQ34</accession>
<proteinExistence type="predicted"/>
<protein>
    <recommendedName>
        <fullName evidence="3">HEAT repeat domain-containing protein</fullName>
    </recommendedName>
</protein>
<dbReference type="InterPro" id="IPR011989">
    <property type="entry name" value="ARM-like"/>
</dbReference>
<evidence type="ECO:0000313" key="1">
    <source>
        <dbReference type="EMBL" id="MBF9128206.1"/>
    </source>
</evidence>
<dbReference type="Proteomes" id="UP000638560">
    <property type="component" value="Unassembled WGS sequence"/>
</dbReference>
<sequence length="290" mass="32525">MATRRSRHVSHSWPRPWWDNLFDTARGRLPDTAERGVWWWSPPWTDWAGRDDRIAARVRAADFRPTPPRPFADLSSTALLTVLRDEDRTYDHLPALRELNRRPPEPLLLSVVEHLSYAELHGPLGAALRRLGSAALPTARRWASTGHPLVWTAYQVLAAHGDGSDVPALLAGMDWLDHRVDDRCGYNDLADGLARIGGPAAASAVPLLRRLWHSPHSYERASYLRALVALDPAGAARHLAEGLWDCESEVRLLAAARAPLDDLTRERLRYLRDDPIETAEVRATAAARLR</sequence>